<proteinExistence type="predicted"/>
<dbReference type="GO" id="GO:0005524">
    <property type="term" value="F:ATP binding"/>
    <property type="evidence" value="ECO:0007669"/>
    <property type="project" value="UniProtKB-KW"/>
</dbReference>
<dbReference type="InterPro" id="IPR003593">
    <property type="entry name" value="AAA+_ATPase"/>
</dbReference>
<protein>
    <submittedName>
        <fullName evidence="6">ATP-binding protein of ABC transporter</fullName>
    </submittedName>
</protein>
<dbReference type="InterPro" id="IPR015854">
    <property type="entry name" value="ABC_transpr_LolD-like"/>
</dbReference>
<dbReference type="GO" id="GO:0098796">
    <property type="term" value="C:membrane protein complex"/>
    <property type="evidence" value="ECO:0007669"/>
    <property type="project" value="UniProtKB-ARBA"/>
</dbReference>
<dbReference type="CDD" id="cd03255">
    <property type="entry name" value="ABC_MJ0796_LolCDE_FtsE"/>
    <property type="match status" value="1"/>
</dbReference>
<dbReference type="SUPFAM" id="SSF52540">
    <property type="entry name" value="P-loop containing nucleoside triphosphate hydrolases"/>
    <property type="match status" value="1"/>
</dbReference>
<evidence type="ECO:0000256" key="2">
    <source>
        <dbReference type="ARBA" id="ARBA00022741"/>
    </source>
</evidence>
<evidence type="ECO:0000256" key="4">
    <source>
        <dbReference type="SAM" id="MobiDB-lite"/>
    </source>
</evidence>
<comment type="caution">
    <text evidence="6">The sequence shown here is derived from an EMBL/GenBank/DDBJ whole genome shotgun (WGS) entry which is preliminary data.</text>
</comment>
<dbReference type="PROSITE" id="PS50893">
    <property type="entry name" value="ABC_TRANSPORTER_2"/>
    <property type="match status" value="1"/>
</dbReference>
<dbReference type="PROSITE" id="PS00211">
    <property type="entry name" value="ABC_TRANSPORTER_1"/>
    <property type="match status" value="1"/>
</dbReference>
<dbReference type="InterPro" id="IPR017911">
    <property type="entry name" value="MacB-like_ATP-bd"/>
</dbReference>
<accession>A0A0G0HLS3</accession>
<dbReference type="FunFam" id="3.40.50.300:FF:000032">
    <property type="entry name" value="Export ABC transporter ATP-binding protein"/>
    <property type="match status" value="1"/>
</dbReference>
<dbReference type="InterPro" id="IPR017871">
    <property type="entry name" value="ABC_transporter-like_CS"/>
</dbReference>
<dbReference type="Gene3D" id="3.40.50.300">
    <property type="entry name" value="P-loop containing nucleotide triphosphate hydrolases"/>
    <property type="match status" value="1"/>
</dbReference>
<gene>
    <name evidence="6" type="ORF">US62_C0053G0003</name>
</gene>
<evidence type="ECO:0000259" key="5">
    <source>
        <dbReference type="PROSITE" id="PS50893"/>
    </source>
</evidence>
<name>A0A0G0HLS3_9BACT</name>
<dbReference type="GO" id="GO:0005886">
    <property type="term" value="C:plasma membrane"/>
    <property type="evidence" value="ECO:0007669"/>
    <property type="project" value="TreeGrafter"/>
</dbReference>
<dbReference type="GO" id="GO:0022857">
    <property type="term" value="F:transmembrane transporter activity"/>
    <property type="evidence" value="ECO:0007669"/>
    <property type="project" value="TreeGrafter"/>
</dbReference>
<feature type="region of interest" description="Disordered" evidence="4">
    <location>
        <begin position="188"/>
        <end position="212"/>
    </location>
</feature>
<reference evidence="6 7" key="1">
    <citation type="journal article" date="2015" name="Nature">
        <title>rRNA introns, odd ribosomes, and small enigmatic genomes across a large radiation of phyla.</title>
        <authorList>
            <person name="Brown C.T."/>
            <person name="Hug L.A."/>
            <person name="Thomas B.C."/>
            <person name="Sharon I."/>
            <person name="Castelle C.J."/>
            <person name="Singh A."/>
            <person name="Wilkins M.J."/>
            <person name="Williams K.H."/>
            <person name="Banfield J.F."/>
        </authorList>
    </citation>
    <scope>NUCLEOTIDE SEQUENCE [LARGE SCALE GENOMIC DNA]</scope>
</reference>
<dbReference type="SMART" id="SM00382">
    <property type="entry name" value="AAA"/>
    <property type="match status" value="1"/>
</dbReference>
<dbReference type="InterPro" id="IPR003439">
    <property type="entry name" value="ABC_transporter-like_ATP-bd"/>
</dbReference>
<dbReference type="Proteomes" id="UP000034603">
    <property type="component" value="Unassembled WGS sequence"/>
</dbReference>
<evidence type="ECO:0000256" key="1">
    <source>
        <dbReference type="ARBA" id="ARBA00022448"/>
    </source>
</evidence>
<keyword evidence="3 6" id="KW-0067">ATP-binding</keyword>
<dbReference type="GO" id="GO:0016887">
    <property type="term" value="F:ATP hydrolysis activity"/>
    <property type="evidence" value="ECO:0007669"/>
    <property type="project" value="InterPro"/>
</dbReference>
<keyword evidence="1" id="KW-0813">Transport</keyword>
<dbReference type="PANTHER" id="PTHR24220">
    <property type="entry name" value="IMPORT ATP-BINDING PROTEIN"/>
    <property type="match status" value="1"/>
</dbReference>
<evidence type="ECO:0000313" key="6">
    <source>
        <dbReference type="EMBL" id="KKQ43152.1"/>
    </source>
</evidence>
<evidence type="ECO:0000256" key="3">
    <source>
        <dbReference type="ARBA" id="ARBA00022840"/>
    </source>
</evidence>
<organism evidence="6 7">
    <name type="scientific">Candidatus Woesebacteria bacterium GW2011_GWA1_37_8</name>
    <dbReference type="NCBI Taxonomy" id="1618546"/>
    <lineage>
        <taxon>Bacteria</taxon>
        <taxon>Candidatus Woeseibacteriota</taxon>
    </lineage>
</organism>
<dbReference type="EMBL" id="LBTR01000053">
    <property type="protein sequence ID" value="KKQ43152.1"/>
    <property type="molecule type" value="Genomic_DNA"/>
</dbReference>
<keyword evidence="2" id="KW-0547">Nucleotide-binding</keyword>
<dbReference type="PATRIC" id="fig|1618546.3.peg.996"/>
<dbReference type="InterPro" id="IPR027417">
    <property type="entry name" value="P-loop_NTPase"/>
</dbReference>
<dbReference type="PANTHER" id="PTHR24220:SF86">
    <property type="entry name" value="ABC TRANSPORTER ABCH.1"/>
    <property type="match status" value="1"/>
</dbReference>
<dbReference type="AlphaFoldDB" id="A0A0G0HLS3"/>
<sequence length="212" mass="23477">MATLIISLEKITKSYYIKEEEFPVLKGINFDIKKGEFVALMGPSGSGKSTLLNIIGALDKPTGGNYHIQSKLVSDLSSDELADIRNRYIGFIFQNFNLIPTISALENVALPSFYAGALDYDRAKELLTMVGLADRLNNRPNELSGGQRQRVSIARSLINSPEFILADEPTGNLDSKTGKEIMDLIQKKVRKNYPDGNSRPTSGPDYRSYNLP</sequence>
<dbReference type="Pfam" id="PF00005">
    <property type="entry name" value="ABC_tran"/>
    <property type="match status" value="1"/>
</dbReference>
<evidence type="ECO:0000313" key="7">
    <source>
        <dbReference type="Proteomes" id="UP000034603"/>
    </source>
</evidence>
<feature type="domain" description="ABC transporter" evidence="5">
    <location>
        <begin position="6"/>
        <end position="211"/>
    </location>
</feature>